<keyword evidence="4 5" id="KW-0539">Nucleus</keyword>
<dbReference type="GO" id="GO:0002949">
    <property type="term" value="P:tRNA threonylcarbamoyladenosine modification"/>
    <property type="evidence" value="ECO:0007669"/>
    <property type="project" value="TreeGrafter"/>
</dbReference>
<dbReference type="PANTHER" id="PTHR15840:SF10">
    <property type="entry name" value="EKC_KEOPS COMPLEX SUBUNIT TPRKB"/>
    <property type="match status" value="1"/>
</dbReference>
<protein>
    <submittedName>
        <fullName evidence="6">Uncharacterized protein</fullName>
    </submittedName>
</protein>
<dbReference type="SUPFAM" id="SSF143870">
    <property type="entry name" value="PF0523-like"/>
    <property type="match status" value="1"/>
</dbReference>
<comment type="similarity">
    <text evidence="2 5">Belongs to the CGI121/TPRKB family.</text>
</comment>
<dbReference type="NCBIfam" id="NF011465">
    <property type="entry name" value="PRK14886.1-1"/>
    <property type="match status" value="1"/>
</dbReference>
<dbReference type="GO" id="GO:0000408">
    <property type="term" value="C:EKC/KEOPS complex"/>
    <property type="evidence" value="ECO:0007669"/>
    <property type="project" value="TreeGrafter"/>
</dbReference>
<evidence type="ECO:0000256" key="2">
    <source>
        <dbReference type="ARBA" id="ARBA00005546"/>
    </source>
</evidence>
<evidence type="ECO:0000256" key="1">
    <source>
        <dbReference type="ARBA" id="ARBA00004123"/>
    </source>
</evidence>
<dbReference type="Pfam" id="PF08617">
    <property type="entry name" value="CGI-121"/>
    <property type="match status" value="1"/>
</dbReference>
<dbReference type="Gene3D" id="3.30.2380.10">
    <property type="entry name" value="CGI121/TPRKB"/>
    <property type="match status" value="1"/>
</dbReference>
<evidence type="ECO:0000256" key="4">
    <source>
        <dbReference type="ARBA" id="ARBA00023242"/>
    </source>
</evidence>
<organism evidence="6">
    <name type="scientific">Scylla olivacea</name>
    <name type="common">Orange mud crab</name>
    <name type="synonym">Cancer olivacea</name>
    <dbReference type="NCBI Taxonomy" id="85551"/>
    <lineage>
        <taxon>Eukaryota</taxon>
        <taxon>Metazoa</taxon>
        <taxon>Ecdysozoa</taxon>
        <taxon>Arthropoda</taxon>
        <taxon>Crustacea</taxon>
        <taxon>Multicrustacea</taxon>
        <taxon>Malacostraca</taxon>
        <taxon>Eumalacostraca</taxon>
        <taxon>Eucarida</taxon>
        <taxon>Decapoda</taxon>
        <taxon>Pleocyemata</taxon>
        <taxon>Brachyura</taxon>
        <taxon>Eubrachyura</taxon>
        <taxon>Portunoidea</taxon>
        <taxon>Portunidae</taxon>
        <taxon>Portuninae</taxon>
        <taxon>Scylla</taxon>
    </lineage>
</organism>
<evidence type="ECO:0000256" key="3">
    <source>
        <dbReference type="ARBA" id="ARBA00022694"/>
    </source>
</evidence>
<dbReference type="PANTHER" id="PTHR15840">
    <property type="entry name" value="CGI-121 FAMILY MEMBER"/>
    <property type="match status" value="1"/>
</dbReference>
<dbReference type="EMBL" id="GDRN01086726">
    <property type="protein sequence ID" value="JAI61129.1"/>
    <property type="molecule type" value="Transcribed_RNA"/>
</dbReference>
<reference evidence="6" key="1">
    <citation type="submission" date="2015-09" db="EMBL/GenBank/DDBJ databases">
        <title>Scylla olivacea transcriptome.</title>
        <authorList>
            <person name="Ikhwanuddin M."/>
        </authorList>
    </citation>
    <scope>NUCLEOTIDE SEQUENCE</scope>
</reference>
<accession>A0A0P4W6E7</accession>
<evidence type="ECO:0000313" key="6">
    <source>
        <dbReference type="EMBL" id="JAI61129.1"/>
    </source>
</evidence>
<sequence length="178" mass="19365">MAFSVVLEDEARTVCRLVLFTQVENAGQVRKLILAGEVEASLIKPQMVVAPFQVVVAANRAVRAQALGKMATRSLYTEVIFNLSTKKNITNALKTFGLGDKDKEVLAVVLGTEEEVEARVTKITQQINGKVVATSELAGLTQEAQVRELYKVTPEELTAGSLLDAVVSRMACRDFLVL</sequence>
<dbReference type="AlphaFoldDB" id="A0A0P4W6E7"/>
<dbReference type="GO" id="GO:0005829">
    <property type="term" value="C:cytosol"/>
    <property type="evidence" value="ECO:0007669"/>
    <property type="project" value="TreeGrafter"/>
</dbReference>
<dbReference type="InterPro" id="IPR036504">
    <property type="entry name" value="CGI121/TPRKB_sf"/>
</dbReference>
<keyword evidence="3" id="KW-0819">tRNA processing</keyword>
<dbReference type="GO" id="GO:0005634">
    <property type="term" value="C:nucleus"/>
    <property type="evidence" value="ECO:0007669"/>
    <property type="project" value="UniProtKB-SubCell"/>
</dbReference>
<name>A0A0P4W6E7_SCYOL</name>
<proteinExistence type="inferred from homology"/>
<evidence type="ECO:0000256" key="5">
    <source>
        <dbReference type="RuleBase" id="RU004398"/>
    </source>
</evidence>
<dbReference type="InterPro" id="IPR013926">
    <property type="entry name" value="CGI121/TPRKB"/>
</dbReference>
<comment type="subcellular location">
    <subcellularLocation>
        <location evidence="1">Nucleus</location>
    </subcellularLocation>
</comment>